<dbReference type="AlphaFoldDB" id="K1R2B9"/>
<dbReference type="InterPro" id="IPR009030">
    <property type="entry name" value="Growth_fac_rcpt_cys_sf"/>
</dbReference>
<dbReference type="SUPFAM" id="SSF57184">
    <property type="entry name" value="Growth factor receptor domain"/>
    <property type="match status" value="1"/>
</dbReference>
<protein>
    <submittedName>
        <fullName evidence="1">Angiopoietin-1 receptor</fullName>
    </submittedName>
</protein>
<dbReference type="HOGENOM" id="CLU_2075427_0_0_1"/>
<accession>K1R2B9</accession>
<proteinExistence type="predicted"/>
<dbReference type="EMBL" id="JH815698">
    <property type="protein sequence ID" value="EKC35280.1"/>
    <property type="molecule type" value="Genomic_DNA"/>
</dbReference>
<name>K1R2B9_MAGGI</name>
<gene>
    <name evidence="1" type="ORF">CGI_10008758</name>
</gene>
<keyword evidence="1" id="KW-0675">Receptor</keyword>
<organism evidence="1">
    <name type="scientific">Magallana gigas</name>
    <name type="common">Pacific oyster</name>
    <name type="synonym">Crassostrea gigas</name>
    <dbReference type="NCBI Taxonomy" id="29159"/>
    <lineage>
        <taxon>Eukaryota</taxon>
        <taxon>Metazoa</taxon>
        <taxon>Spiralia</taxon>
        <taxon>Lophotrochozoa</taxon>
        <taxon>Mollusca</taxon>
        <taxon>Bivalvia</taxon>
        <taxon>Autobranchia</taxon>
        <taxon>Pteriomorphia</taxon>
        <taxon>Ostreida</taxon>
        <taxon>Ostreoidea</taxon>
        <taxon>Ostreidae</taxon>
        <taxon>Magallana</taxon>
    </lineage>
</organism>
<reference evidence="1" key="1">
    <citation type="journal article" date="2012" name="Nature">
        <title>The oyster genome reveals stress adaptation and complexity of shell formation.</title>
        <authorList>
            <person name="Zhang G."/>
            <person name="Fang X."/>
            <person name="Guo X."/>
            <person name="Li L."/>
            <person name="Luo R."/>
            <person name="Xu F."/>
            <person name="Yang P."/>
            <person name="Zhang L."/>
            <person name="Wang X."/>
            <person name="Qi H."/>
            <person name="Xiong Z."/>
            <person name="Que H."/>
            <person name="Xie Y."/>
            <person name="Holland P.W."/>
            <person name="Paps J."/>
            <person name="Zhu Y."/>
            <person name="Wu F."/>
            <person name="Chen Y."/>
            <person name="Wang J."/>
            <person name="Peng C."/>
            <person name="Meng J."/>
            <person name="Yang L."/>
            <person name="Liu J."/>
            <person name="Wen B."/>
            <person name="Zhang N."/>
            <person name="Huang Z."/>
            <person name="Zhu Q."/>
            <person name="Feng Y."/>
            <person name="Mount A."/>
            <person name="Hedgecock D."/>
            <person name="Xu Z."/>
            <person name="Liu Y."/>
            <person name="Domazet-Loso T."/>
            <person name="Du Y."/>
            <person name="Sun X."/>
            <person name="Zhang S."/>
            <person name="Liu B."/>
            <person name="Cheng P."/>
            <person name="Jiang X."/>
            <person name="Li J."/>
            <person name="Fan D."/>
            <person name="Wang W."/>
            <person name="Fu W."/>
            <person name="Wang T."/>
            <person name="Wang B."/>
            <person name="Zhang J."/>
            <person name="Peng Z."/>
            <person name="Li Y."/>
            <person name="Li N."/>
            <person name="Wang J."/>
            <person name="Chen M."/>
            <person name="He Y."/>
            <person name="Tan F."/>
            <person name="Song X."/>
            <person name="Zheng Q."/>
            <person name="Huang R."/>
            <person name="Yang H."/>
            <person name="Du X."/>
            <person name="Chen L."/>
            <person name="Yang M."/>
            <person name="Gaffney P.M."/>
            <person name="Wang S."/>
            <person name="Luo L."/>
            <person name="She Z."/>
            <person name="Ming Y."/>
            <person name="Huang W."/>
            <person name="Zhang S."/>
            <person name="Huang B."/>
            <person name="Zhang Y."/>
            <person name="Qu T."/>
            <person name="Ni P."/>
            <person name="Miao G."/>
            <person name="Wang J."/>
            <person name="Wang Q."/>
            <person name="Steinberg C.E."/>
            <person name="Wang H."/>
            <person name="Li N."/>
            <person name="Qian L."/>
            <person name="Zhang G."/>
            <person name="Li Y."/>
            <person name="Yang H."/>
            <person name="Liu X."/>
            <person name="Wang J."/>
            <person name="Yin Y."/>
            <person name="Wang J."/>
        </authorList>
    </citation>
    <scope>NUCLEOTIDE SEQUENCE [LARGE SCALE GENOMIC DNA]</scope>
    <source>
        <strain evidence="1">05x7-T-G4-1.051#20</strain>
    </source>
</reference>
<sequence length="118" mass="12896">MKKCKETCRGCINVNGLCAAGCLPGWIENFCDKGCQPGFFGRDCSEKCIDTCNGCNDVNGLCDYGCRPGWIGYFCNKALGSSEFFSLVDANLQLFHLVQQIMKNLEGFCIAIGTKVPK</sequence>
<dbReference type="Gene3D" id="2.170.300.10">
    <property type="entry name" value="Tie2 ligand-binding domain superfamily"/>
    <property type="match status" value="1"/>
</dbReference>
<dbReference type="InParanoid" id="K1R2B9"/>
<evidence type="ECO:0000313" key="1">
    <source>
        <dbReference type="EMBL" id="EKC35280.1"/>
    </source>
</evidence>